<comment type="caution">
    <text evidence="3">The sequence shown here is derived from an EMBL/GenBank/DDBJ whole genome shotgun (WGS) entry which is preliminary data.</text>
</comment>
<name>A0A4R5KPD1_9BACL</name>
<dbReference type="AlphaFoldDB" id="A0A4R5KPD1"/>
<dbReference type="Proteomes" id="UP000295636">
    <property type="component" value="Unassembled WGS sequence"/>
</dbReference>
<dbReference type="EMBL" id="SMRT01000007">
    <property type="protein sequence ID" value="TDF96788.1"/>
    <property type="molecule type" value="Genomic_DNA"/>
</dbReference>
<keyword evidence="1" id="KW-0472">Membrane</keyword>
<feature type="transmembrane region" description="Helical" evidence="1">
    <location>
        <begin position="20"/>
        <end position="36"/>
    </location>
</feature>
<protein>
    <submittedName>
        <fullName evidence="3">DUF58 domain-containing protein</fullName>
    </submittedName>
</protein>
<organism evidence="3 4">
    <name type="scientific">Paenibacillus piri</name>
    <dbReference type="NCBI Taxonomy" id="2547395"/>
    <lineage>
        <taxon>Bacteria</taxon>
        <taxon>Bacillati</taxon>
        <taxon>Bacillota</taxon>
        <taxon>Bacilli</taxon>
        <taxon>Bacillales</taxon>
        <taxon>Paenibacillaceae</taxon>
        <taxon>Paenibacillus</taxon>
    </lineage>
</organism>
<dbReference type="InterPro" id="IPR002881">
    <property type="entry name" value="DUF58"/>
</dbReference>
<evidence type="ECO:0000313" key="3">
    <source>
        <dbReference type="EMBL" id="TDF96788.1"/>
    </source>
</evidence>
<evidence type="ECO:0000313" key="4">
    <source>
        <dbReference type="Proteomes" id="UP000295636"/>
    </source>
</evidence>
<proteinExistence type="predicted"/>
<keyword evidence="4" id="KW-1185">Reference proteome</keyword>
<feature type="domain" description="DUF58" evidence="2">
    <location>
        <begin position="216"/>
        <end position="325"/>
    </location>
</feature>
<accession>A0A4R5KPD1</accession>
<keyword evidence="1" id="KW-0812">Transmembrane</keyword>
<dbReference type="Pfam" id="PF01882">
    <property type="entry name" value="DUF58"/>
    <property type="match status" value="1"/>
</dbReference>
<evidence type="ECO:0000256" key="1">
    <source>
        <dbReference type="SAM" id="Phobius"/>
    </source>
</evidence>
<evidence type="ECO:0000259" key="2">
    <source>
        <dbReference type="Pfam" id="PF01882"/>
    </source>
</evidence>
<dbReference type="OrthoDB" id="140416at2"/>
<dbReference type="PANTHER" id="PTHR34351:SF2">
    <property type="entry name" value="DUF58 DOMAIN-CONTAINING PROTEIN"/>
    <property type="match status" value="1"/>
</dbReference>
<gene>
    <name evidence="3" type="ORF">E1757_17075</name>
</gene>
<keyword evidence="1" id="KW-1133">Transmembrane helix</keyword>
<reference evidence="3 4" key="1">
    <citation type="submission" date="2019-03" db="EMBL/GenBank/DDBJ databases">
        <title>This is whole genome sequence of Paenibacillus sp MS74 strain.</title>
        <authorList>
            <person name="Trinh H.N."/>
        </authorList>
    </citation>
    <scope>NUCLEOTIDE SEQUENCE [LARGE SCALE GENOMIC DNA]</scope>
    <source>
        <strain evidence="3 4">MS74</strain>
    </source>
</reference>
<sequence>MMRESIVQKLTEIPRLSKQFWAVLISLFGSLGFLLFQGGKLALMLFVIILILSIYLLLGQWSGIKRTQGVRQLQNMEHSGLLEAGTTLAVSIRLQIPGFWPMPYVFVKDRLFHKNGRELVFETTIVPDWRRRGDLEFRTPPLRRGAYSFGATECVTEDIFGLFEHSGMLELPHSFVVVPQTIPIRDWHQFHQMMKGTNHHSSTTRATRETTQINGVREYMYGDRLSRIHWNATAKTGTWKSKEFERESLPKSYLVLDRQSSAFKDAEQFELAVSIAASLSQYGISRNLALGLISTGSDDVYFEPRNGQNQFKAVQQHFIHVEADGVHPLRQVLREKAQNMVPGSFVVLITPHYGEQLLPIFSWLKQLQLNPCHLWISTDLEADKDMWLRQLHSLGITGYAVGSLQELPAALGGRSG</sequence>
<dbReference type="PANTHER" id="PTHR34351">
    <property type="entry name" value="SLR1927 PROTEIN-RELATED"/>
    <property type="match status" value="1"/>
</dbReference>
<feature type="transmembrane region" description="Helical" evidence="1">
    <location>
        <begin position="42"/>
        <end position="58"/>
    </location>
</feature>